<feature type="transmembrane region" description="Helical" evidence="10">
    <location>
        <begin position="38"/>
        <end position="56"/>
    </location>
</feature>
<sequence length="204" mass="23629">MDNLFAELFEQALQSSWLEVVAVLFSLLYPWLAARQNILCWPAALVSTGLYTVIFWEVSLPFNSFLNFYYLMMAVYGWIKWHKGSDDKELEVTVVPLIFHVFAISALIISGIALPHLVTLSWQGSDLYLDALVTVFSVYTTYLMANKVLENWLFWIVINSFAAYLYFSNGLFLTGVMFLWYFGLAIYGYLKWYKDYTNSQSKIA</sequence>
<evidence type="ECO:0000256" key="4">
    <source>
        <dbReference type="ARBA" id="ARBA00017522"/>
    </source>
</evidence>
<dbReference type="NCBIfam" id="TIGR01528">
    <property type="entry name" value="NMN_trans_PnuC"/>
    <property type="match status" value="1"/>
</dbReference>
<evidence type="ECO:0000256" key="7">
    <source>
        <dbReference type="ARBA" id="ARBA00022692"/>
    </source>
</evidence>
<comment type="caution">
    <text evidence="11">The sequence shown here is derived from an EMBL/GenBank/DDBJ whole genome shotgun (WGS) entry which is preliminary data.</text>
</comment>
<keyword evidence="5" id="KW-0813">Transport</keyword>
<dbReference type="InterPro" id="IPR006419">
    <property type="entry name" value="NMN_transpt_PnuC"/>
</dbReference>
<dbReference type="AlphaFoldDB" id="K6YBN5"/>
<dbReference type="OrthoDB" id="9791248at2"/>
<dbReference type="PANTHER" id="PTHR36122:SF2">
    <property type="entry name" value="NICOTINAMIDE RIBOSIDE TRANSPORTER PNUC"/>
    <property type="match status" value="1"/>
</dbReference>
<feature type="transmembrane region" description="Helical" evidence="10">
    <location>
        <begin position="173"/>
        <end position="190"/>
    </location>
</feature>
<feature type="transmembrane region" description="Helical" evidence="10">
    <location>
        <begin position="127"/>
        <end position="145"/>
    </location>
</feature>
<evidence type="ECO:0000256" key="9">
    <source>
        <dbReference type="ARBA" id="ARBA00023136"/>
    </source>
</evidence>
<comment type="function">
    <text evidence="1">Required for nicotinamide riboside transport across the inner membrane.</text>
</comment>
<evidence type="ECO:0000313" key="12">
    <source>
        <dbReference type="Proteomes" id="UP000006334"/>
    </source>
</evidence>
<protein>
    <recommendedName>
        <fullName evidence="4">Nicotinamide riboside transporter PnuC</fullName>
    </recommendedName>
</protein>
<evidence type="ECO:0000256" key="3">
    <source>
        <dbReference type="ARBA" id="ARBA00006669"/>
    </source>
</evidence>
<keyword evidence="12" id="KW-1185">Reference proteome</keyword>
<gene>
    <name evidence="11" type="primary">pnuC</name>
    <name evidence="11" type="ORF">GLIP_1423</name>
</gene>
<dbReference type="STRING" id="1127673.GLIP_1423"/>
<dbReference type="Pfam" id="PF04973">
    <property type="entry name" value="NMN_transporter"/>
    <property type="match status" value="1"/>
</dbReference>
<dbReference type="RefSeq" id="WP_008843874.1">
    <property type="nucleotide sequence ID" value="NZ_BAEN01000032.1"/>
</dbReference>
<accession>K6YBN5</accession>
<keyword evidence="9 10" id="KW-0472">Membrane</keyword>
<comment type="similarity">
    <text evidence="3">Belongs to the nicotinamide ribonucleoside (NR) uptake permease (TC 4.B.1) family.</text>
</comment>
<name>K6YBN5_9ALTE</name>
<evidence type="ECO:0000256" key="6">
    <source>
        <dbReference type="ARBA" id="ARBA00022475"/>
    </source>
</evidence>
<dbReference type="GO" id="GO:0034257">
    <property type="term" value="F:nicotinamide riboside transmembrane transporter activity"/>
    <property type="evidence" value="ECO:0007669"/>
    <property type="project" value="InterPro"/>
</dbReference>
<dbReference type="PANTHER" id="PTHR36122">
    <property type="entry name" value="NICOTINAMIDE RIBOSIDE TRANSPORTER PNUC"/>
    <property type="match status" value="1"/>
</dbReference>
<comment type="subcellular location">
    <subcellularLocation>
        <location evidence="2">Cell membrane</location>
        <topology evidence="2">Multi-pass membrane protein</topology>
    </subcellularLocation>
</comment>
<evidence type="ECO:0000256" key="8">
    <source>
        <dbReference type="ARBA" id="ARBA00022989"/>
    </source>
</evidence>
<evidence type="ECO:0000313" key="11">
    <source>
        <dbReference type="EMBL" id="GAC14058.1"/>
    </source>
</evidence>
<dbReference type="EMBL" id="BAEN01000032">
    <property type="protein sequence ID" value="GAC14058.1"/>
    <property type="molecule type" value="Genomic_DNA"/>
</dbReference>
<reference evidence="11 12" key="1">
    <citation type="journal article" date="2017" name="Antonie Van Leeuwenhoek">
        <title>Rhizobium rhizosphaerae sp. nov., a novel species isolated from rice rhizosphere.</title>
        <authorList>
            <person name="Zhao J.J."/>
            <person name="Zhang J."/>
            <person name="Zhang R.J."/>
            <person name="Zhang C.W."/>
            <person name="Yin H.Q."/>
            <person name="Zhang X.X."/>
        </authorList>
    </citation>
    <scope>NUCLEOTIDE SEQUENCE [LARGE SCALE GENOMIC DNA]</scope>
    <source>
        <strain evidence="11 12">E3</strain>
    </source>
</reference>
<evidence type="ECO:0000256" key="5">
    <source>
        <dbReference type="ARBA" id="ARBA00022448"/>
    </source>
</evidence>
<proteinExistence type="inferred from homology"/>
<evidence type="ECO:0000256" key="1">
    <source>
        <dbReference type="ARBA" id="ARBA00002672"/>
    </source>
</evidence>
<dbReference type="Proteomes" id="UP000006334">
    <property type="component" value="Unassembled WGS sequence"/>
</dbReference>
<evidence type="ECO:0000256" key="2">
    <source>
        <dbReference type="ARBA" id="ARBA00004651"/>
    </source>
</evidence>
<feature type="transmembrane region" description="Helical" evidence="10">
    <location>
        <begin position="93"/>
        <end position="115"/>
    </location>
</feature>
<organism evidence="11 12">
    <name type="scientific">Aliiglaciecola lipolytica E3</name>
    <dbReference type="NCBI Taxonomy" id="1127673"/>
    <lineage>
        <taxon>Bacteria</taxon>
        <taxon>Pseudomonadati</taxon>
        <taxon>Pseudomonadota</taxon>
        <taxon>Gammaproteobacteria</taxon>
        <taxon>Alteromonadales</taxon>
        <taxon>Alteromonadaceae</taxon>
        <taxon>Aliiglaciecola</taxon>
    </lineage>
</organism>
<dbReference type="GO" id="GO:0005886">
    <property type="term" value="C:plasma membrane"/>
    <property type="evidence" value="ECO:0007669"/>
    <property type="project" value="UniProtKB-SubCell"/>
</dbReference>
<dbReference type="eggNOG" id="COG3201">
    <property type="taxonomic scope" value="Bacteria"/>
</dbReference>
<feature type="transmembrane region" description="Helical" evidence="10">
    <location>
        <begin position="12"/>
        <end position="31"/>
    </location>
</feature>
<keyword evidence="8 10" id="KW-1133">Transmembrane helix</keyword>
<feature type="transmembrane region" description="Helical" evidence="10">
    <location>
        <begin position="152"/>
        <end position="167"/>
    </location>
</feature>
<keyword evidence="6" id="KW-1003">Cell membrane</keyword>
<evidence type="ECO:0000256" key="10">
    <source>
        <dbReference type="SAM" id="Phobius"/>
    </source>
</evidence>
<feature type="transmembrane region" description="Helical" evidence="10">
    <location>
        <begin position="62"/>
        <end position="81"/>
    </location>
</feature>
<keyword evidence="7 10" id="KW-0812">Transmembrane</keyword>